<feature type="compositionally biased region" description="Low complexity" evidence="1">
    <location>
        <begin position="250"/>
        <end position="271"/>
    </location>
</feature>
<evidence type="ECO:0000256" key="1">
    <source>
        <dbReference type="SAM" id="MobiDB-lite"/>
    </source>
</evidence>
<evidence type="ECO:0000313" key="4">
    <source>
        <dbReference type="Proteomes" id="UP001437256"/>
    </source>
</evidence>
<dbReference type="PANTHER" id="PTHR13526:SF8">
    <property type="entry name" value="TRANSCRIPTION FACTOR SPT20 HOMOLOG"/>
    <property type="match status" value="1"/>
</dbReference>
<accession>A0ABR3A0V3</accession>
<protein>
    <submittedName>
        <fullName evidence="3">Transcription factor spt20</fullName>
    </submittedName>
</protein>
<dbReference type="InterPro" id="IPR021950">
    <property type="entry name" value="Spt20"/>
</dbReference>
<feature type="compositionally biased region" description="Low complexity" evidence="1">
    <location>
        <begin position="512"/>
        <end position="524"/>
    </location>
</feature>
<organism evidence="3 4">
    <name type="scientific">Marasmius tenuissimus</name>
    <dbReference type="NCBI Taxonomy" id="585030"/>
    <lineage>
        <taxon>Eukaryota</taxon>
        <taxon>Fungi</taxon>
        <taxon>Dikarya</taxon>
        <taxon>Basidiomycota</taxon>
        <taxon>Agaricomycotina</taxon>
        <taxon>Agaricomycetes</taxon>
        <taxon>Agaricomycetidae</taxon>
        <taxon>Agaricales</taxon>
        <taxon>Marasmiineae</taxon>
        <taxon>Marasmiaceae</taxon>
        <taxon>Marasmius</taxon>
    </lineage>
</organism>
<evidence type="ECO:0000313" key="3">
    <source>
        <dbReference type="EMBL" id="KAL0067009.1"/>
    </source>
</evidence>
<proteinExistence type="predicted"/>
<feature type="compositionally biased region" description="Polar residues" evidence="1">
    <location>
        <begin position="440"/>
        <end position="452"/>
    </location>
</feature>
<feature type="compositionally biased region" description="Pro residues" evidence="1">
    <location>
        <begin position="230"/>
        <end position="249"/>
    </location>
</feature>
<feature type="compositionally biased region" description="Low complexity" evidence="1">
    <location>
        <begin position="617"/>
        <end position="630"/>
    </location>
</feature>
<dbReference type="PANTHER" id="PTHR13526">
    <property type="entry name" value="TRANSCRIPTION FACTOR SPT20 HOMOLOG"/>
    <property type="match status" value="1"/>
</dbReference>
<reference evidence="3 4" key="1">
    <citation type="submission" date="2024-05" db="EMBL/GenBank/DDBJ databases">
        <title>A draft genome resource for the thread blight pathogen Marasmius tenuissimus strain MS-2.</title>
        <authorList>
            <person name="Yulfo-Soto G.E."/>
            <person name="Baruah I.K."/>
            <person name="Amoako-Attah I."/>
            <person name="Bukari Y."/>
            <person name="Meinhardt L.W."/>
            <person name="Bailey B.A."/>
            <person name="Cohen S.P."/>
        </authorList>
    </citation>
    <scope>NUCLEOTIDE SEQUENCE [LARGE SCALE GENOMIC DNA]</scope>
    <source>
        <strain evidence="3 4">MS-2</strain>
    </source>
</reference>
<feature type="compositionally biased region" description="Polar residues" evidence="1">
    <location>
        <begin position="636"/>
        <end position="656"/>
    </location>
</feature>
<feature type="region of interest" description="Disordered" evidence="1">
    <location>
        <begin position="556"/>
        <end position="893"/>
    </location>
</feature>
<sequence>MASYNLTRHGEDLLERTKTDPPSFTIHLHPDYFNLNTSGKLSYTHPAACIFEDVRAHRIPVDFLDLFDAARVPFYDGCMIVELLDYRSQTLSEPVLQHPEQKRMILYPNGETLWADICLLNDKHDKKWTDKDILEIEAKILLATAPPLCLDPDPHLTRVANHVLRVSTPAEPALLKRKSEVMEPEERETDKAKRAKIMQFGNPRLNRPITPSYRVLESIDRKNKGTMVTGPPPKPSHAATPQPPQPPSRAPSQTPVPQGPPASSVHSSAHPSPVPGSVPAPYNLPRSPALPQSTPGPSAHLPLPGSSDDPNQRLQPPVPSTPQTFAIPMHPNSSNSIPPPGANVNNTRANAQTPIQAPFTITTPYPHLMPNQPQNQAIRRSASPVKPQIRPSPSPAPNAQQQQSPSTTMSGASPAHMYPNIQAATAAAGQASSPPPHIPNASTDALSPSHASEMSHRASTPVGGSVQGIQGSQQRYSPSPRIMPAAMQGHQGSPAAQVPPRLSATPAPPQQPHIAHQSPQHPSHSSPPPAHQVQHLQQAHQQPPQAPILQNQFPHVVQRTQSKSTPTPSAVGSPQQPVAPATAGGAPTTFVFSGASTQGAPQMTSAMQHQPQNPAFQLPQNLTPQQQQQLMRAALSRNQGMAPQVQAQQRGGTPVNQPMMRPGQVPPMNQQQQQQIQQQIQQRIQQMQPHQQMPQQQPQQPQPQQQHASPRPAPSQPIASSPMNPNAQIQQAQAQRTLTPVPPTMAPGGAGRGMVPNQRMPAASPMVSGTQSMNPSGVNPVGVVNSPRMVPQQAGHPNPAGPGGNTLNYSYQMAQAQARQRQQVTASPAVSAVTGEGPRPVTPQRPQMQQGQMPGGIPQQQHQQPQPSPQNQNQNQPQNSAMQRAQAQQQQQQQPYMFYAAAGQPMQGRFWPGMGMMQQGGNHAAMPNMAQNGQNPQHMTQQQYFQLMMAGAGRGRGFPIQMQPGQMQQIQQMQQQMQQQGQGRGVPGPGNIPGR</sequence>
<dbReference type="EMBL" id="JBBXMP010000030">
    <property type="protein sequence ID" value="KAL0067009.1"/>
    <property type="molecule type" value="Genomic_DNA"/>
</dbReference>
<gene>
    <name evidence="3" type="primary">SPT20</name>
    <name evidence="3" type="ORF">AAF712_005998</name>
</gene>
<feature type="compositionally biased region" description="Low complexity" evidence="1">
    <location>
        <begin position="670"/>
        <end position="710"/>
    </location>
</feature>
<feature type="compositionally biased region" description="Low complexity" evidence="1">
    <location>
        <begin position="422"/>
        <end position="431"/>
    </location>
</feature>
<name>A0ABR3A0V3_9AGAR</name>
<feature type="compositionally biased region" description="Low complexity" evidence="1">
    <location>
        <begin position="812"/>
        <end position="823"/>
    </location>
</feature>
<keyword evidence="4" id="KW-1185">Reference proteome</keyword>
<feature type="compositionally biased region" description="Low complexity" evidence="1">
    <location>
        <begin position="574"/>
        <end position="592"/>
    </location>
</feature>
<dbReference type="InterPro" id="IPR046468">
    <property type="entry name" value="Spt20-like_SEP"/>
</dbReference>
<feature type="domain" description="Spt20-like SEP" evidence="2">
    <location>
        <begin position="19"/>
        <end position="162"/>
    </location>
</feature>
<feature type="region of interest" description="Disordered" evidence="1">
    <location>
        <begin position="968"/>
        <end position="995"/>
    </location>
</feature>
<feature type="compositionally biased region" description="Gly residues" evidence="1">
    <location>
        <begin position="982"/>
        <end position="995"/>
    </location>
</feature>
<dbReference type="Pfam" id="PF12090">
    <property type="entry name" value="Spt20_SEP"/>
    <property type="match status" value="1"/>
</dbReference>
<feature type="compositionally biased region" description="Low complexity" evidence="1">
    <location>
        <begin position="462"/>
        <end position="474"/>
    </location>
</feature>
<feature type="compositionally biased region" description="Low complexity" evidence="1">
    <location>
        <begin position="531"/>
        <end position="543"/>
    </location>
</feature>
<feature type="region of interest" description="Disordered" evidence="1">
    <location>
        <begin position="177"/>
        <end position="348"/>
    </location>
</feature>
<feature type="compositionally biased region" description="Low complexity" evidence="1">
    <location>
        <begin position="397"/>
        <end position="406"/>
    </location>
</feature>
<feature type="compositionally biased region" description="Low complexity" evidence="1">
    <location>
        <begin position="968"/>
        <end position="981"/>
    </location>
</feature>
<feature type="compositionally biased region" description="Low complexity" evidence="1">
    <location>
        <begin position="774"/>
        <end position="798"/>
    </location>
</feature>
<feature type="compositionally biased region" description="Polar residues" evidence="1">
    <location>
        <begin position="556"/>
        <end position="573"/>
    </location>
</feature>
<feature type="region of interest" description="Disordered" evidence="1">
    <location>
        <begin position="365"/>
        <end position="543"/>
    </location>
</feature>
<dbReference type="Proteomes" id="UP001437256">
    <property type="component" value="Unassembled WGS sequence"/>
</dbReference>
<comment type="caution">
    <text evidence="3">The sequence shown here is derived from an EMBL/GenBank/DDBJ whole genome shotgun (WGS) entry which is preliminary data.</text>
</comment>
<evidence type="ECO:0000259" key="2">
    <source>
        <dbReference type="Pfam" id="PF12090"/>
    </source>
</evidence>
<feature type="compositionally biased region" description="Low complexity" evidence="1">
    <location>
        <begin position="844"/>
        <end position="893"/>
    </location>
</feature>
<feature type="compositionally biased region" description="Polar residues" evidence="1">
    <location>
        <begin position="594"/>
        <end position="615"/>
    </location>
</feature>